<keyword evidence="3" id="KW-0808">Transferase</keyword>
<feature type="domain" description="MOFRL" evidence="1">
    <location>
        <begin position="314"/>
        <end position="423"/>
    </location>
</feature>
<proteinExistence type="predicted"/>
<dbReference type="EMBL" id="JBAKIA010000001">
    <property type="protein sequence ID" value="MEJ8473092.1"/>
    <property type="molecule type" value="Genomic_DNA"/>
</dbReference>
<reference evidence="3 4" key="1">
    <citation type="submission" date="2024-02" db="EMBL/GenBank/DDBJ databases">
        <title>Roseibium algae sp. nov., isolated from marine alga (Grateloupia sp.), showing potential in myo-inositol conversion.</title>
        <authorList>
            <person name="Wang Y."/>
        </authorList>
    </citation>
    <scope>NUCLEOTIDE SEQUENCE [LARGE SCALE GENOMIC DNA]</scope>
    <source>
        <strain evidence="3 4">H3510</strain>
    </source>
</reference>
<dbReference type="GO" id="GO:0016301">
    <property type="term" value="F:kinase activity"/>
    <property type="evidence" value="ECO:0007669"/>
    <property type="project" value="UniProtKB-KW"/>
</dbReference>
<protein>
    <submittedName>
        <fullName evidence="3">Glycerate kinase</fullName>
    </submittedName>
</protein>
<dbReference type="Gene3D" id="3.40.1480.10">
    <property type="entry name" value="MOFRL domain"/>
    <property type="match status" value="1"/>
</dbReference>
<dbReference type="Proteomes" id="UP001385499">
    <property type="component" value="Unassembled WGS sequence"/>
</dbReference>
<dbReference type="InterPro" id="IPR039760">
    <property type="entry name" value="MOFRL_protein"/>
</dbReference>
<dbReference type="Gene3D" id="3.40.50.10180">
    <property type="entry name" value="Glycerate kinase, MOFRL-like N-terminal domain"/>
    <property type="match status" value="1"/>
</dbReference>
<keyword evidence="3" id="KW-0418">Kinase</keyword>
<gene>
    <name evidence="3" type="ORF">V6575_03250</name>
</gene>
<dbReference type="InterPro" id="IPR037035">
    <property type="entry name" value="GK-like_C_sf"/>
</dbReference>
<dbReference type="PANTHER" id="PTHR12227">
    <property type="entry name" value="GLYCERATE KINASE"/>
    <property type="match status" value="1"/>
</dbReference>
<keyword evidence="4" id="KW-1185">Reference proteome</keyword>
<accession>A0ABU8TG06</accession>
<feature type="domain" description="MOFRL-associated" evidence="2">
    <location>
        <begin position="11"/>
        <end position="238"/>
    </location>
</feature>
<organism evidence="3 4">
    <name type="scientific">Roseibium algae</name>
    <dbReference type="NCBI Taxonomy" id="3123038"/>
    <lineage>
        <taxon>Bacteria</taxon>
        <taxon>Pseudomonadati</taxon>
        <taxon>Pseudomonadota</taxon>
        <taxon>Alphaproteobacteria</taxon>
        <taxon>Hyphomicrobiales</taxon>
        <taxon>Stappiaceae</taxon>
        <taxon>Roseibium</taxon>
    </lineage>
</organism>
<evidence type="ECO:0000259" key="1">
    <source>
        <dbReference type="Pfam" id="PF05161"/>
    </source>
</evidence>
<dbReference type="InterPro" id="IPR025286">
    <property type="entry name" value="MOFRL_assoc_dom"/>
</dbReference>
<dbReference type="PANTHER" id="PTHR12227:SF0">
    <property type="entry name" value="GLYCERATE KINASE"/>
    <property type="match status" value="1"/>
</dbReference>
<evidence type="ECO:0000313" key="4">
    <source>
        <dbReference type="Proteomes" id="UP001385499"/>
    </source>
</evidence>
<sequence>MTEERPHKDLLRAMFDAAVAAALPENCLPPHLPAPEKGGRIILLAAGKGAGAMMETAERIYREDYGLGPDRLSGLCVTRHGYGRPTGFIELVEAGHPVPDVAGVNATERCLDMVKAAGVGDHIVVLLSGGGSANWIAPAHGVSLDDKQALTKALLRSGATIDEINKVRKHLSRIKGGRLAALVGDARMTTLAISDVPHDDQAAIASGPTVPDPSTLSDARDLCARYGIDLPASIAAALNDDENESLKSGDVAFTNTEFKIVARPQASLDAAGEVARQAGFEPVFLGDSLEGEARELAKAHALLAIENSEARKKVVLLSGGELTVTIAGDGAGGPNQEYALALVIALADFPSVSALAADTDGTDGGKGAATDPAGAYVFPMTCARAGALGLDPASFLVRNDSTSFFSMVSDLLVPGPTYTNVNDFRAIVVDNFDAS</sequence>
<evidence type="ECO:0000313" key="3">
    <source>
        <dbReference type="EMBL" id="MEJ8473092.1"/>
    </source>
</evidence>
<evidence type="ECO:0000259" key="2">
    <source>
        <dbReference type="Pfam" id="PF13660"/>
    </source>
</evidence>
<dbReference type="InterPro" id="IPR007835">
    <property type="entry name" value="MOFRL"/>
</dbReference>
<comment type="caution">
    <text evidence="3">The sequence shown here is derived from an EMBL/GenBank/DDBJ whole genome shotgun (WGS) entry which is preliminary data.</text>
</comment>
<dbReference type="RefSeq" id="WP_340272603.1">
    <property type="nucleotide sequence ID" value="NZ_JBAKIA010000001.1"/>
</dbReference>
<dbReference type="Pfam" id="PF05161">
    <property type="entry name" value="MOFRL"/>
    <property type="match status" value="1"/>
</dbReference>
<dbReference type="SUPFAM" id="SSF82544">
    <property type="entry name" value="GckA/TtuD-like"/>
    <property type="match status" value="1"/>
</dbReference>
<name>A0ABU8TG06_9HYPH</name>
<dbReference type="Pfam" id="PF13660">
    <property type="entry name" value="DUF4147"/>
    <property type="match status" value="1"/>
</dbReference>
<dbReference type="InterPro" id="IPR038614">
    <property type="entry name" value="GK_N_sf"/>
</dbReference>